<evidence type="ECO:0000256" key="1">
    <source>
        <dbReference type="ARBA" id="ARBA00008857"/>
    </source>
</evidence>
<dbReference type="SUPFAM" id="SSF56349">
    <property type="entry name" value="DNA breaking-rejoining enzymes"/>
    <property type="match status" value="1"/>
</dbReference>
<keyword evidence="3" id="KW-0233">DNA recombination</keyword>
<dbReference type="PANTHER" id="PTHR30349:SF41">
    <property type="entry name" value="INTEGRASE_RECOMBINASE PROTEIN MJ0367-RELATED"/>
    <property type="match status" value="1"/>
</dbReference>
<dbReference type="Gene3D" id="1.10.443.10">
    <property type="entry name" value="Intergrase catalytic core"/>
    <property type="match status" value="1"/>
</dbReference>
<protein>
    <recommendedName>
        <fullName evidence="4">Tyr recombinase domain-containing protein</fullName>
    </recommendedName>
</protein>
<dbReference type="InterPro" id="IPR050090">
    <property type="entry name" value="Tyrosine_recombinase_XerCD"/>
</dbReference>
<name>A0A290Z9Q9_9PSEU</name>
<dbReference type="InterPro" id="IPR002104">
    <property type="entry name" value="Integrase_catalytic"/>
</dbReference>
<dbReference type="PANTHER" id="PTHR30349">
    <property type="entry name" value="PHAGE INTEGRASE-RELATED"/>
    <property type="match status" value="1"/>
</dbReference>
<dbReference type="Gene3D" id="1.10.150.130">
    <property type="match status" value="1"/>
</dbReference>
<gene>
    <name evidence="5" type="ORF">CNX65_22695</name>
</gene>
<sequence>MSGAELEPAGTGRWDGEGGPSLERRLNLWLGKFASAHSRRAYADADADADALGIPHHARHWHPTDERDRAARPRRPLRRGTAFLPWCHAHGLDPLHQVGLEQIQLWPADVAASGLAKRTRAQMLTVVAEFYTALQRQGLPVGNPAALVDTRTTGLRGTATDDDQVDLDADQVRQLLLAARRGTGRGRDLTRERDLAALTLLAVTGARAAEIVGLDLADYRRPDPAGPATLVLHGKGAKARTATLEPAVADEIDAWLRVRAHTTDGALPALPGTPNGGRQPLLTTRTGTRLHVNHLQAILRAVAARPGCPLRGIAHRLHPHALRGAFITIALDAGVPIDQVQAAAGHAHISTTQGYDHRRGRRRTKAFTIVSGLVTDHIDEDEGR</sequence>
<organism evidence="5 6">
    <name type="scientific">Actinosynnema pretiosum</name>
    <dbReference type="NCBI Taxonomy" id="42197"/>
    <lineage>
        <taxon>Bacteria</taxon>
        <taxon>Bacillati</taxon>
        <taxon>Actinomycetota</taxon>
        <taxon>Actinomycetes</taxon>
        <taxon>Pseudonocardiales</taxon>
        <taxon>Pseudonocardiaceae</taxon>
        <taxon>Actinosynnema</taxon>
    </lineage>
</organism>
<dbReference type="InterPro" id="IPR010998">
    <property type="entry name" value="Integrase_recombinase_N"/>
</dbReference>
<evidence type="ECO:0000256" key="3">
    <source>
        <dbReference type="ARBA" id="ARBA00023172"/>
    </source>
</evidence>
<dbReference type="GO" id="GO:0015074">
    <property type="term" value="P:DNA integration"/>
    <property type="evidence" value="ECO:0007669"/>
    <property type="project" value="InterPro"/>
</dbReference>
<comment type="similarity">
    <text evidence="1">Belongs to the 'phage' integrase family.</text>
</comment>
<dbReference type="PROSITE" id="PS51898">
    <property type="entry name" value="TYR_RECOMBINASE"/>
    <property type="match status" value="1"/>
</dbReference>
<dbReference type="InterPro" id="IPR011010">
    <property type="entry name" value="DNA_brk_join_enz"/>
</dbReference>
<dbReference type="GO" id="GO:0003677">
    <property type="term" value="F:DNA binding"/>
    <property type="evidence" value="ECO:0007669"/>
    <property type="project" value="UniProtKB-KW"/>
</dbReference>
<dbReference type="AlphaFoldDB" id="A0A290Z9Q9"/>
<evidence type="ECO:0000313" key="5">
    <source>
        <dbReference type="EMBL" id="ATE55747.1"/>
    </source>
</evidence>
<evidence type="ECO:0000313" key="6">
    <source>
        <dbReference type="Proteomes" id="UP000218505"/>
    </source>
</evidence>
<dbReference type="Proteomes" id="UP000218505">
    <property type="component" value="Chromosome"/>
</dbReference>
<keyword evidence="6" id="KW-1185">Reference proteome</keyword>
<evidence type="ECO:0000256" key="2">
    <source>
        <dbReference type="ARBA" id="ARBA00023125"/>
    </source>
</evidence>
<dbReference type="KEGG" id="apre:CNX65_22695"/>
<dbReference type="EMBL" id="CP023445">
    <property type="protein sequence ID" value="ATE55747.1"/>
    <property type="molecule type" value="Genomic_DNA"/>
</dbReference>
<dbReference type="InterPro" id="IPR013762">
    <property type="entry name" value="Integrase-like_cat_sf"/>
</dbReference>
<dbReference type="Pfam" id="PF00589">
    <property type="entry name" value="Phage_integrase"/>
    <property type="match status" value="1"/>
</dbReference>
<accession>A0A290Z9Q9</accession>
<feature type="domain" description="Tyr recombinase" evidence="4">
    <location>
        <begin position="162"/>
        <end position="368"/>
    </location>
</feature>
<dbReference type="GO" id="GO:0006310">
    <property type="term" value="P:DNA recombination"/>
    <property type="evidence" value="ECO:0007669"/>
    <property type="project" value="UniProtKB-KW"/>
</dbReference>
<reference evidence="5" key="1">
    <citation type="submission" date="2017-09" db="EMBL/GenBank/DDBJ databases">
        <title>Complete Genome Sequence of ansamitocin-producing Bacterium Actinosynnema pretiosum X47.</title>
        <authorList>
            <person name="Cao G."/>
            <person name="Zong G."/>
            <person name="Zhong C."/>
            <person name="Fu J."/>
        </authorList>
    </citation>
    <scope>NUCLEOTIDE SEQUENCE [LARGE SCALE GENOMIC DNA]</scope>
    <source>
        <strain evidence="5">X47</strain>
    </source>
</reference>
<keyword evidence="2" id="KW-0238">DNA-binding</keyword>
<proteinExistence type="inferred from homology"/>
<evidence type="ECO:0000259" key="4">
    <source>
        <dbReference type="PROSITE" id="PS51898"/>
    </source>
</evidence>
<dbReference type="CDD" id="cd00397">
    <property type="entry name" value="DNA_BRE_C"/>
    <property type="match status" value="1"/>
</dbReference>